<dbReference type="SUPFAM" id="SSF49785">
    <property type="entry name" value="Galactose-binding domain-like"/>
    <property type="match status" value="1"/>
</dbReference>
<reference evidence="2 3" key="1">
    <citation type="journal article" date="2019" name="Nat. Ecol. Evol.">
        <title>Megaphylogeny resolves global patterns of mushroom evolution.</title>
        <authorList>
            <person name="Varga T."/>
            <person name="Krizsan K."/>
            <person name="Foldi C."/>
            <person name="Dima B."/>
            <person name="Sanchez-Garcia M."/>
            <person name="Sanchez-Ramirez S."/>
            <person name="Szollosi G.J."/>
            <person name="Szarkandi J.G."/>
            <person name="Papp V."/>
            <person name="Albert L."/>
            <person name="Andreopoulos W."/>
            <person name="Angelini C."/>
            <person name="Antonin V."/>
            <person name="Barry K.W."/>
            <person name="Bougher N.L."/>
            <person name="Buchanan P."/>
            <person name="Buyck B."/>
            <person name="Bense V."/>
            <person name="Catcheside P."/>
            <person name="Chovatia M."/>
            <person name="Cooper J."/>
            <person name="Damon W."/>
            <person name="Desjardin D."/>
            <person name="Finy P."/>
            <person name="Geml J."/>
            <person name="Haridas S."/>
            <person name="Hughes K."/>
            <person name="Justo A."/>
            <person name="Karasinski D."/>
            <person name="Kautmanova I."/>
            <person name="Kiss B."/>
            <person name="Kocsube S."/>
            <person name="Kotiranta H."/>
            <person name="LaButti K.M."/>
            <person name="Lechner B.E."/>
            <person name="Liimatainen K."/>
            <person name="Lipzen A."/>
            <person name="Lukacs Z."/>
            <person name="Mihaltcheva S."/>
            <person name="Morgado L.N."/>
            <person name="Niskanen T."/>
            <person name="Noordeloos M.E."/>
            <person name="Ohm R.A."/>
            <person name="Ortiz-Santana B."/>
            <person name="Ovrebo C."/>
            <person name="Racz N."/>
            <person name="Riley R."/>
            <person name="Savchenko A."/>
            <person name="Shiryaev A."/>
            <person name="Soop K."/>
            <person name="Spirin V."/>
            <person name="Szebenyi C."/>
            <person name="Tomsovsky M."/>
            <person name="Tulloss R.E."/>
            <person name="Uehling J."/>
            <person name="Grigoriev I.V."/>
            <person name="Vagvolgyi C."/>
            <person name="Papp T."/>
            <person name="Martin F.M."/>
            <person name="Miettinen O."/>
            <person name="Hibbett D.S."/>
            <person name="Nagy L.G."/>
        </authorList>
    </citation>
    <scope>NUCLEOTIDE SEQUENCE [LARGE SCALE GENOMIC DNA]</scope>
    <source>
        <strain evidence="2 3">CBS 962.96</strain>
    </source>
</reference>
<feature type="chain" id="PRO_5020358554" evidence="1">
    <location>
        <begin position="24"/>
        <end position="414"/>
    </location>
</feature>
<feature type="signal peptide" evidence="1">
    <location>
        <begin position="1"/>
        <end position="23"/>
    </location>
</feature>
<dbReference type="Gene3D" id="2.60.120.260">
    <property type="entry name" value="Galactose-binding domain-like"/>
    <property type="match status" value="2"/>
</dbReference>
<dbReference type="OrthoDB" id="10036721at2759"/>
<name>A0A4V6T5E7_DENBC</name>
<organism evidence="2 3">
    <name type="scientific">Dendrothele bispora (strain CBS 962.96)</name>
    <dbReference type="NCBI Taxonomy" id="1314807"/>
    <lineage>
        <taxon>Eukaryota</taxon>
        <taxon>Fungi</taxon>
        <taxon>Dikarya</taxon>
        <taxon>Basidiomycota</taxon>
        <taxon>Agaricomycotina</taxon>
        <taxon>Agaricomycetes</taxon>
        <taxon>Agaricomycetidae</taxon>
        <taxon>Agaricales</taxon>
        <taxon>Agaricales incertae sedis</taxon>
        <taxon>Dendrothele</taxon>
    </lineage>
</organism>
<accession>A0A4V6T5E7</accession>
<keyword evidence="1" id="KW-0732">Signal</keyword>
<dbReference type="Proteomes" id="UP000297245">
    <property type="component" value="Unassembled WGS sequence"/>
</dbReference>
<evidence type="ECO:0000313" key="2">
    <source>
        <dbReference type="EMBL" id="THU95605.1"/>
    </source>
</evidence>
<evidence type="ECO:0000313" key="3">
    <source>
        <dbReference type="Proteomes" id="UP000297245"/>
    </source>
</evidence>
<protein>
    <submittedName>
        <fullName evidence="2">Uncharacterized protein</fullName>
    </submittedName>
</protein>
<keyword evidence="3" id="KW-1185">Reference proteome</keyword>
<sequence>MFKVIRTLVTLGLLFATNSIVTASPAGIIKRDANTCPSYPSYPYYPSRSLASRQNGNGMSFTGSQWIWTNEVNGGNAPVGTRAFRKTLVPPQGKTPSSIKVAFAIDNTGTLFVNGQELATEGDWFSAGTYCVPLQPYQNVIAVNVTNGATTPNPAGLLVTAEVTYTDGSTSRIISDGSWRASGASIPNGWEQPSFDDSTWALAVNEGAYPKAPWGTIPIAGSDAVSLAPAQWIWTNEVTTPGGAVPAGARALRRTVILPPGHNSASAEVLITADNEYSLYVNGRFVGTGTDFQTAQRFTIDNIQGPKVVIAVYAVNTLTVPNPAALIASMQIKSTNPSYECLPDCSSESYVVTDVQWKATSGVPNGFEQPDFDDSTWPAAVAEGTVGSAPWAPVTTSAAVSAPGAPLSGAPAGN</sequence>
<evidence type="ECO:0000256" key="1">
    <source>
        <dbReference type="SAM" id="SignalP"/>
    </source>
</evidence>
<dbReference type="InterPro" id="IPR008979">
    <property type="entry name" value="Galactose-bd-like_sf"/>
</dbReference>
<proteinExistence type="predicted"/>
<dbReference type="EMBL" id="ML179196">
    <property type="protein sequence ID" value="THU95605.1"/>
    <property type="molecule type" value="Genomic_DNA"/>
</dbReference>
<dbReference type="AlphaFoldDB" id="A0A4V6T5E7"/>
<gene>
    <name evidence="2" type="ORF">K435DRAFT_755598</name>
</gene>